<dbReference type="RefSeq" id="WP_091371556.1">
    <property type="nucleotide sequence ID" value="NZ_LT629740.1"/>
</dbReference>
<evidence type="ECO:0000313" key="2">
    <source>
        <dbReference type="Proteomes" id="UP000199679"/>
    </source>
</evidence>
<proteinExistence type="predicted"/>
<dbReference type="STRING" id="652787.SAMN05216490_1886"/>
<evidence type="ECO:0008006" key="3">
    <source>
        <dbReference type="Google" id="ProtNLM"/>
    </source>
</evidence>
<protein>
    <recommendedName>
        <fullName evidence="3">DUF3987 domain-containing protein</fullName>
    </recommendedName>
</protein>
<gene>
    <name evidence="1" type="ORF">SAMN05216490_1886</name>
</gene>
<dbReference type="Pfam" id="PF13148">
    <property type="entry name" value="DUF3987"/>
    <property type="match status" value="1"/>
</dbReference>
<evidence type="ECO:0000313" key="1">
    <source>
        <dbReference type="EMBL" id="SDS82319.1"/>
    </source>
</evidence>
<dbReference type="OrthoDB" id="795326at2"/>
<dbReference type="AlphaFoldDB" id="A0A1H1VDP1"/>
<organism evidence="1 2">
    <name type="scientific">Mucilaginibacter mallensis</name>
    <dbReference type="NCBI Taxonomy" id="652787"/>
    <lineage>
        <taxon>Bacteria</taxon>
        <taxon>Pseudomonadati</taxon>
        <taxon>Bacteroidota</taxon>
        <taxon>Sphingobacteriia</taxon>
        <taxon>Sphingobacteriales</taxon>
        <taxon>Sphingobacteriaceae</taxon>
        <taxon>Mucilaginibacter</taxon>
    </lineage>
</organism>
<keyword evidence="2" id="KW-1185">Reference proteome</keyword>
<reference evidence="1 2" key="1">
    <citation type="submission" date="2016-10" db="EMBL/GenBank/DDBJ databases">
        <authorList>
            <person name="de Groot N.N."/>
        </authorList>
    </citation>
    <scope>NUCLEOTIDE SEQUENCE [LARGE SCALE GENOMIC DNA]</scope>
    <source>
        <strain evidence="1 2">MP1X4</strain>
    </source>
</reference>
<dbReference type="InterPro" id="IPR025048">
    <property type="entry name" value="DUF3987"/>
</dbReference>
<sequence length="456" mass="51975">MQELDLMPGNEHIKDNNLNTLASDDLRFPVDVFPSPFYEFITECSNALNFPIDYTGTAVLLAVATIVGKSAKLKVKEGWLEFPAFFAAIIGSPGANKSHPLDKAFEPLINIDRLINEKNKAENIEYEQYLALSKKDKKGIPPVEKPKVVKSILHNFTPEILHQRLVDNTRGCAVVSEELATFFENMNNYSKGDQISTYLSFWSNKGTSIDRVSMPVPLFLLDPFLNVMGSLQPRVLTKLFPPGKSDNGFLQRFLFAFPDNADKKPINDNEIGDDVINNYGQWIEDYLQSNPIEFDLETEKQRPKIYYWSNEAKAFFYMWQASNTVAVNENAETLKGEIINKYDIHFIRLSLIFQLMDNYRTNEISIKAVERAAKLCSYFLNCAMKVVNILEDDSPVNHLPKNKKDLFNRLPAKFTTAEANAIGATLGFDIKFIQRFMNDEKLFLRASHGNYTKKAK</sequence>
<dbReference type="Proteomes" id="UP000199679">
    <property type="component" value="Chromosome I"/>
</dbReference>
<name>A0A1H1VDP1_MUCMA</name>
<dbReference type="EMBL" id="LT629740">
    <property type="protein sequence ID" value="SDS82319.1"/>
    <property type="molecule type" value="Genomic_DNA"/>
</dbReference>
<accession>A0A1H1VDP1</accession>